<accession>A0AAW8Q6W3</accession>
<evidence type="ECO:0000256" key="4">
    <source>
        <dbReference type="ARBA" id="ARBA00023136"/>
    </source>
</evidence>
<reference evidence="7" key="1">
    <citation type="submission" date="2023-06" db="EMBL/GenBank/DDBJ databases">
        <title>Genomic Diversity of Vibrio spp. and Metagenomic Analysis of Pathogens in Florida Gulf Coastal Waters Following Hurricane Ian.</title>
        <authorList>
            <person name="Brumfield K.D."/>
        </authorList>
    </citation>
    <scope>NUCLEOTIDE SEQUENCE</scope>
    <source>
        <strain evidence="7">WBS2B-138</strain>
    </source>
</reference>
<dbReference type="EMBL" id="JAUHGG010000012">
    <property type="protein sequence ID" value="MDS1823820.1"/>
    <property type="molecule type" value="Genomic_DNA"/>
</dbReference>
<dbReference type="AlphaFoldDB" id="A0AAW8Q6W3"/>
<comment type="subcellular location">
    <subcellularLocation>
        <location evidence="1">Cell outer membrane</location>
    </subcellularLocation>
</comment>
<keyword evidence="5" id="KW-0998">Cell outer membrane</keyword>
<keyword evidence="3" id="KW-0812">Transmembrane</keyword>
<dbReference type="RefSeq" id="WP_311020885.1">
    <property type="nucleotide sequence ID" value="NZ_JAUHGG010000012.1"/>
</dbReference>
<gene>
    <name evidence="7" type="ORF">QX249_24575</name>
</gene>
<dbReference type="GO" id="GO:0009279">
    <property type="term" value="C:cell outer membrane"/>
    <property type="evidence" value="ECO:0007669"/>
    <property type="project" value="UniProtKB-SubCell"/>
</dbReference>
<proteinExistence type="predicted"/>
<dbReference type="GO" id="GO:0015288">
    <property type="term" value="F:porin activity"/>
    <property type="evidence" value="ECO:0007669"/>
    <property type="project" value="TreeGrafter"/>
</dbReference>
<keyword evidence="6" id="KW-0732">Signal</keyword>
<evidence type="ECO:0000256" key="6">
    <source>
        <dbReference type="SAM" id="SignalP"/>
    </source>
</evidence>
<dbReference type="PANTHER" id="PTHR30026:SF20">
    <property type="entry name" value="OUTER MEMBRANE PROTEIN TOLC"/>
    <property type="match status" value="1"/>
</dbReference>
<comment type="caution">
    <text evidence="7">The sequence shown here is derived from an EMBL/GenBank/DDBJ whole genome shotgun (WGS) entry which is preliminary data.</text>
</comment>
<evidence type="ECO:0000256" key="3">
    <source>
        <dbReference type="ARBA" id="ARBA00022692"/>
    </source>
</evidence>
<name>A0AAW8Q6W3_VIBPH</name>
<keyword evidence="2" id="KW-1134">Transmembrane beta strand</keyword>
<evidence type="ECO:0000256" key="2">
    <source>
        <dbReference type="ARBA" id="ARBA00022452"/>
    </source>
</evidence>
<dbReference type="Proteomes" id="UP001253193">
    <property type="component" value="Unassembled WGS sequence"/>
</dbReference>
<dbReference type="GO" id="GO:0015562">
    <property type="term" value="F:efflux transmembrane transporter activity"/>
    <property type="evidence" value="ECO:0007669"/>
    <property type="project" value="InterPro"/>
</dbReference>
<feature type="signal peptide" evidence="6">
    <location>
        <begin position="1"/>
        <end position="22"/>
    </location>
</feature>
<dbReference type="InterPro" id="IPR051906">
    <property type="entry name" value="TolC-like"/>
</dbReference>
<dbReference type="Gene3D" id="1.20.1600.10">
    <property type="entry name" value="Outer membrane efflux proteins (OEP)"/>
    <property type="match status" value="1"/>
</dbReference>
<keyword evidence="4" id="KW-0472">Membrane</keyword>
<evidence type="ECO:0000313" key="7">
    <source>
        <dbReference type="EMBL" id="MDS1823820.1"/>
    </source>
</evidence>
<organism evidence="7 8">
    <name type="scientific">Vibrio parahaemolyticus</name>
    <dbReference type="NCBI Taxonomy" id="670"/>
    <lineage>
        <taxon>Bacteria</taxon>
        <taxon>Pseudomonadati</taxon>
        <taxon>Pseudomonadota</taxon>
        <taxon>Gammaproteobacteria</taxon>
        <taxon>Vibrionales</taxon>
        <taxon>Vibrionaceae</taxon>
        <taxon>Vibrio</taxon>
    </lineage>
</organism>
<feature type="chain" id="PRO_5043667504" evidence="6">
    <location>
        <begin position="23"/>
        <end position="411"/>
    </location>
</feature>
<evidence type="ECO:0000256" key="1">
    <source>
        <dbReference type="ARBA" id="ARBA00004442"/>
    </source>
</evidence>
<dbReference type="SUPFAM" id="SSF56954">
    <property type="entry name" value="Outer membrane efflux proteins (OEP)"/>
    <property type="match status" value="1"/>
</dbReference>
<protein>
    <submittedName>
        <fullName evidence="7">TolC family protein</fullName>
    </submittedName>
</protein>
<evidence type="ECO:0000256" key="5">
    <source>
        <dbReference type="ARBA" id="ARBA00023237"/>
    </source>
</evidence>
<evidence type="ECO:0000313" key="8">
    <source>
        <dbReference type="Proteomes" id="UP001253193"/>
    </source>
</evidence>
<dbReference type="PANTHER" id="PTHR30026">
    <property type="entry name" value="OUTER MEMBRANE PROTEIN TOLC"/>
    <property type="match status" value="1"/>
</dbReference>
<sequence>MKIKVLAASVALFCLNSGTALADTSLNDYIDQSIGNSYRIKSLMSQHDVEKIRLEQEDKYYLPSFKIDHTTKTHMEDGRDEVGIDPWDNRGHESNVNLRSNIWRDNHSDVYSMLESKADASGMNVEIEKSNIRAQVTTSVYNIFLYESLIREGEDILKTAKKIDADIRNKVKGGLAKASDRTTAEVLITDMENAILATKLKIKQLRLNLEQVSGIPYPEDMKMDIAAVDALIGKTKIGDINNNKSLRKKALEVQAANKSIDTADNWISVDLYAKTKAEDLTFNRTDSEVGIMVTMDIFNPTNYWKEKTATSQYMSEQYLLDQMREDMKLSLESQLSILDSNRRLLDSQEDSIKIKKDLIKERQNEYQINVTSLYELIQAWNGYYLAIQQKTDTEATLVNTMLSIDVLTGEI</sequence>
<dbReference type="GO" id="GO:1990281">
    <property type="term" value="C:efflux pump complex"/>
    <property type="evidence" value="ECO:0007669"/>
    <property type="project" value="TreeGrafter"/>
</dbReference>